<evidence type="ECO:0000313" key="2">
    <source>
        <dbReference type="EMBL" id="MSS84313.1"/>
    </source>
</evidence>
<dbReference type="InterPro" id="IPR011660">
    <property type="entry name" value="VapB-like"/>
</dbReference>
<name>A0A6N7W733_9ACTO</name>
<reference evidence="2 3" key="1">
    <citation type="submission" date="2019-08" db="EMBL/GenBank/DDBJ databases">
        <title>In-depth cultivation of the pig gut microbiome towards novel bacterial diversity and tailored functional studies.</title>
        <authorList>
            <person name="Wylensek D."/>
            <person name="Hitch T.C.A."/>
            <person name="Clavel T."/>
        </authorList>
    </citation>
    <scope>NUCLEOTIDE SEQUENCE [LARGE SCALE GENOMIC DNA]</scope>
    <source>
        <strain evidence="2 3">WB03_NA08</strain>
    </source>
</reference>
<gene>
    <name evidence="2" type="ORF">FYJ24_05940</name>
</gene>
<dbReference type="EMBL" id="VULO01000006">
    <property type="protein sequence ID" value="MSS84313.1"/>
    <property type="molecule type" value="Genomic_DNA"/>
</dbReference>
<proteinExistence type="predicted"/>
<dbReference type="RefSeq" id="WP_154544558.1">
    <property type="nucleotide sequence ID" value="NZ_VULO01000006.1"/>
</dbReference>
<evidence type="ECO:0000256" key="1">
    <source>
        <dbReference type="ARBA" id="ARBA00022649"/>
    </source>
</evidence>
<organism evidence="2 3">
    <name type="scientific">Scrofimicrobium canadense</name>
    <dbReference type="NCBI Taxonomy" id="2652290"/>
    <lineage>
        <taxon>Bacteria</taxon>
        <taxon>Bacillati</taxon>
        <taxon>Actinomycetota</taxon>
        <taxon>Actinomycetes</taxon>
        <taxon>Actinomycetales</taxon>
        <taxon>Actinomycetaceae</taxon>
        <taxon>Scrofimicrobium</taxon>
    </lineage>
</organism>
<comment type="caution">
    <text evidence="2">The sequence shown here is derived from an EMBL/GenBank/DDBJ whole genome shotgun (WGS) entry which is preliminary data.</text>
</comment>
<keyword evidence="1" id="KW-1277">Toxin-antitoxin system</keyword>
<accession>A0A6N7W733</accession>
<sequence length="79" mass="8846">MNIKNEATHAKVRKLAEVWKTSQVDAVDRAVSLQLSGIEYDGRMSQLEQVLRDVRTYRADGIDAASSADFLYDHEGFAS</sequence>
<protein>
    <submittedName>
        <fullName evidence="2">Uncharacterized protein</fullName>
    </submittedName>
</protein>
<dbReference type="Proteomes" id="UP000470875">
    <property type="component" value="Unassembled WGS sequence"/>
</dbReference>
<dbReference type="Pfam" id="PF07704">
    <property type="entry name" value="PSK_trans_fac"/>
    <property type="match status" value="1"/>
</dbReference>
<dbReference type="AlphaFoldDB" id="A0A6N7W733"/>
<evidence type="ECO:0000313" key="3">
    <source>
        <dbReference type="Proteomes" id="UP000470875"/>
    </source>
</evidence>
<keyword evidence="3" id="KW-1185">Reference proteome</keyword>